<dbReference type="SUPFAM" id="SSF52283">
    <property type="entry name" value="Formate/glycerate dehydrogenase catalytic domain-like"/>
    <property type="match status" value="1"/>
</dbReference>
<dbReference type="RefSeq" id="WP_320424661.1">
    <property type="nucleotide sequence ID" value="NZ_JAXCLA010000006.1"/>
</dbReference>
<dbReference type="InterPro" id="IPR006139">
    <property type="entry name" value="D-isomer_2_OHA_DH_cat_dom"/>
</dbReference>
<evidence type="ECO:0000313" key="7">
    <source>
        <dbReference type="EMBL" id="MDY0746714.1"/>
    </source>
</evidence>
<dbReference type="InterPro" id="IPR050418">
    <property type="entry name" value="D-iso_2-hydroxyacid_DH_PdxB"/>
</dbReference>
<reference evidence="7 8" key="1">
    <citation type="submission" date="2023-11" db="EMBL/GenBank/DDBJ databases">
        <title>Paucibacter sp. nov., isolated from fresh soil in Korea.</title>
        <authorList>
            <person name="Le N.T.T."/>
        </authorList>
    </citation>
    <scope>NUCLEOTIDE SEQUENCE [LARGE SCALE GENOMIC DNA]</scope>
    <source>
        <strain evidence="7 8">R3-3</strain>
    </source>
</reference>
<feature type="domain" description="D-isomer specific 2-hydroxyacid dehydrogenase catalytic" evidence="5">
    <location>
        <begin position="31"/>
        <end position="318"/>
    </location>
</feature>
<evidence type="ECO:0000256" key="3">
    <source>
        <dbReference type="ARBA" id="ARBA00023027"/>
    </source>
</evidence>
<organism evidence="7 8">
    <name type="scientific">Roseateles agri</name>
    <dbReference type="NCBI Taxonomy" id="3098619"/>
    <lineage>
        <taxon>Bacteria</taxon>
        <taxon>Pseudomonadati</taxon>
        <taxon>Pseudomonadota</taxon>
        <taxon>Betaproteobacteria</taxon>
        <taxon>Burkholderiales</taxon>
        <taxon>Sphaerotilaceae</taxon>
        <taxon>Roseateles</taxon>
    </lineage>
</organism>
<evidence type="ECO:0000259" key="5">
    <source>
        <dbReference type="Pfam" id="PF00389"/>
    </source>
</evidence>
<evidence type="ECO:0000259" key="6">
    <source>
        <dbReference type="Pfam" id="PF02826"/>
    </source>
</evidence>
<evidence type="ECO:0000256" key="2">
    <source>
        <dbReference type="ARBA" id="ARBA00023002"/>
    </source>
</evidence>
<dbReference type="Pfam" id="PF02826">
    <property type="entry name" value="2-Hacid_dh_C"/>
    <property type="match status" value="1"/>
</dbReference>
<name>A0ABU5DN63_9BURK</name>
<protein>
    <submittedName>
        <fullName evidence="7">C-terminal binding protein</fullName>
    </submittedName>
</protein>
<dbReference type="PANTHER" id="PTHR43761">
    <property type="entry name" value="D-ISOMER SPECIFIC 2-HYDROXYACID DEHYDROGENASE FAMILY PROTEIN (AFU_ORTHOLOGUE AFUA_1G13630)"/>
    <property type="match status" value="1"/>
</dbReference>
<dbReference type="InterPro" id="IPR043322">
    <property type="entry name" value="CtBP"/>
</dbReference>
<evidence type="ECO:0000313" key="8">
    <source>
        <dbReference type="Proteomes" id="UP001285263"/>
    </source>
</evidence>
<comment type="similarity">
    <text evidence="1 4">Belongs to the D-isomer specific 2-hydroxyacid dehydrogenase family.</text>
</comment>
<dbReference type="PANTHER" id="PTHR43761:SF1">
    <property type="entry name" value="D-ISOMER SPECIFIC 2-HYDROXYACID DEHYDROGENASE CATALYTIC DOMAIN-CONTAINING PROTEIN-RELATED"/>
    <property type="match status" value="1"/>
</dbReference>
<evidence type="ECO:0000256" key="1">
    <source>
        <dbReference type="ARBA" id="ARBA00005854"/>
    </source>
</evidence>
<proteinExistence type="inferred from homology"/>
<keyword evidence="2 4" id="KW-0560">Oxidoreductase</keyword>
<dbReference type="Gene3D" id="3.40.50.720">
    <property type="entry name" value="NAD(P)-binding Rossmann-like Domain"/>
    <property type="match status" value="2"/>
</dbReference>
<dbReference type="CDD" id="cd05299">
    <property type="entry name" value="CtBP_dh"/>
    <property type="match status" value="1"/>
</dbReference>
<comment type="caution">
    <text evidence="7">The sequence shown here is derived from an EMBL/GenBank/DDBJ whole genome shotgun (WGS) entry which is preliminary data.</text>
</comment>
<keyword evidence="8" id="KW-1185">Reference proteome</keyword>
<dbReference type="InterPro" id="IPR036291">
    <property type="entry name" value="NAD(P)-bd_dom_sf"/>
</dbReference>
<dbReference type="PROSITE" id="PS00671">
    <property type="entry name" value="D_2_HYDROXYACID_DH_3"/>
    <property type="match status" value="1"/>
</dbReference>
<dbReference type="InterPro" id="IPR029753">
    <property type="entry name" value="D-isomer_DH_CS"/>
</dbReference>
<dbReference type="Proteomes" id="UP001285263">
    <property type="component" value="Unassembled WGS sequence"/>
</dbReference>
<evidence type="ECO:0000256" key="4">
    <source>
        <dbReference type="RuleBase" id="RU003719"/>
    </source>
</evidence>
<dbReference type="Pfam" id="PF00389">
    <property type="entry name" value="2-Hacid_dh"/>
    <property type="match status" value="1"/>
</dbReference>
<dbReference type="SUPFAM" id="SSF51735">
    <property type="entry name" value="NAD(P)-binding Rossmann-fold domains"/>
    <property type="match status" value="1"/>
</dbReference>
<dbReference type="InterPro" id="IPR006140">
    <property type="entry name" value="D-isomer_DH_NAD-bd"/>
</dbReference>
<keyword evidence="3" id="KW-0520">NAD</keyword>
<gene>
    <name evidence="7" type="ORF">SNE35_19535</name>
</gene>
<feature type="domain" description="D-isomer specific 2-hydroxyacid dehydrogenase NAD-binding" evidence="6">
    <location>
        <begin position="113"/>
        <end position="286"/>
    </location>
</feature>
<sequence length="319" mass="34775">MNAPARLVVALDGGYASYDQEEALFGAAHARFELRPCAGSEAAALEAVRGADIVMVRESPVSRAVIDAMDRCKGVVRYGIGVDNIDLQAARERQIRVANVPDYGIEEVSTHAVALLLAVARQVRQRDQHVRAGQWNAPREQPMYRLRGRTLGLIGYGRIARQVQEKLAGFGFERVLVHDPFAVLPADVTAASVEEICAQSDAISLHAPLTAQTRHLIDAPRLALVRPTAILVNTARGGLVDLDALHEALVAKRLLGAGLDVFEPEPPAHTHPVFALPNVVVSDHIGWYSEEAMRELQRKAAEEVVRMLAGETPKHWLNA</sequence>
<accession>A0ABU5DN63</accession>
<dbReference type="PROSITE" id="PS00670">
    <property type="entry name" value="D_2_HYDROXYACID_DH_2"/>
    <property type="match status" value="1"/>
</dbReference>
<dbReference type="EMBL" id="JAXCLA010000006">
    <property type="protein sequence ID" value="MDY0746714.1"/>
    <property type="molecule type" value="Genomic_DNA"/>
</dbReference>